<dbReference type="InterPro" id="IPR032635">
    <property type="entry name" value="Anti_2"/>
</dbReference>
<dbReference type="AlphaFoldDB" id="A0A918VJR5"/>
<protein>
    <recommendedName>
        <fullName evidence="1">Surface antigen domain-containing protein</fullName>
    </recommendedName>
</protein>
<proteinExistence type="predicted"/>
<dbReference type="EMBL" id="BMXA01000002">
    <property type="protein sequence ID" value="GHA04619.1"/>
    <property type="molecule type" value="Genomic_DNA"/>
</dbReference>
<feature type="domain" description="Surface antigen" evidence="1">
    <location>
        <begin position="67"/>
        <end position="142"/>
    </location>
</feature>
<evidence type="ECO:0000313" key="2">
    <source>
        <dbReference type="EMBL" id="GHA04619.1"/>
    </source>
</evidence>
<comment type="caution">
    <text evidence="2">The sequence shown here is derived from an EMBL/GenBank/DDBJ whole genome shotgun (WGS) entry which is preliminary data.</text>
</comment>
<sequence>MVAGLSACAVNQNGTVGPDPNVFNKENVIPLGGGILGAVVCNKLFKGHGSRDGWTAACGAAGYFASTAFVKKHNQALESNKVGQTTYWNDPDGKAHSVTPTRTYYEGNMPCRDFRQTVEIDGQTEIMQGKACRQADGTWKLVS</sequence>
<keyword evidence="3" id="KW-1185">Reference proteome</keyword>
<evidence type="ECO:0000313" key="3">
    <source>
        <dbReference type="Proteomes" id="UP000614811"/>
    </source>
</evidence>
<reference evidence="2" key="1">
    <citation type="journal article" date="2014" name="Int. J. Syst. Evol. Microbiol.">
        <title>Complete genome sequence of Corynebacterium casei LMG S-19264T (=DSM 44701T), isolated from a smear-ripened cheese.</title>
        <authorList>
            <consortium name="US DOE Joint Genome Institute (JGI-PGF)"/>
            <person name="Walter F."/>
            <person name="Albersmeier A."/>
            <person name="Kalinowski J."/>
            <person name="Ruckert C."/>
        </authorList>
    </citation>
    <scope>NUCLEOTIDE SEQUENCE</scope>
    <source>
        <strain evidence="2">KCTC 12711</strain>
    </source>
</reference>
<dbReference type="Pfam" id="PF16998">
    <property type="entry name" value="17kDa_Anti_2"/>
    <property type="match status" value="1"/>
</dbReference>
<organism evidence="2 3">
    <name type="scientific">Arenicella chitinivorans</name>
    <dbReference type="NCBI Taxonomy" id="1329800"/>
    <lineage>
        <taxon>Bacteria</taxon>
        <taxon>Pseudomonadati</taxon>
        <taxon>Pseudomonadota</taxon>
        <taxon>Gammaproteobacteria</taxon>
        <taxon>Arenicellales</taxon>
        <taxon>Arenicellaceae</taxon>
        <taxon>Arenicella</taxon>
    </lineage>
</organism>
<dbReference type="Proteomes" id="UP000614811">
    <property type="component" value="Unassembled WGS sequence"/>
</dbReference>
<name>A0A918VJR5_9GAMM</name>
<reference evidence="2" key="2">
    <citation type="submission" date="2020-09" db="EMBL/GenBank/DDBJ databases">
        <authorList>
            <person name="Sun Q."/>
            <person name="Kim S."/>
        </authorList>
    </citation>
    <scope>NUCLEOTIDE SEQUENCE</scope>
    <source>
        <strain evidence="2">KCTC 12711</strain>
    </source>
</reference>
<accession>A0A918VJR5</accession>
<gene>
    <name evidence="2" type="primary">omp</name>
    <name evidence="2" type="ORF">GCM10008090_12520</name>
</gene>
<evidence type="ECO:0000259" key="1">
    <source>
        <dbReference type="Pfam" id="PF16998"/>
    </source>
</evidence>